<evidence type="ECO:0000313" key="5">
    <source>
        <dbReference type="EMBL" id="KAF0714411.1"/>
    </source>
</evidence>
<evidence type="ECO:0000313" key="4">
    <source>
        <dbReference type="EMBL" id="KAF0704267.1"/>
    </source>
</evidence>
<keyword evidence="1" id="KW-0843">Virulence</keyword>
<evidence type="ECO:0000256" key="2">
    <source>
        <dbReference type="SAM" id="MobiDB-lite"/>
    </source>
</evidence>
<dbReference type="Gene3D" id="2.40.10.10">
    <property type="entry name" value="Trypsin-like serine proteases"/>
    <property type="match status" value="2"/>
</dbReference>
<dbReference type="EMBL" id="VJMH01000799">
    <property type="protein sequence ID" value="KAF0714411.1"/>
    <property type="molecule type" value="Genomic_DNA"/>
</dbReference>
<evidence type="ECO:0000313" key="7">
    <source>
        <dbReference type="EMBL" id="VFT84311.1"/>
    </source>
</evidence>
<evidence type="ECO:0000256" key="3">
    <source>
        <dbReference type="SAM" id="SignalP"/>
    </source>
</evidence>
<gene>
    <name evidence="7" type="primary">Aste57867_7396</name>
    <name evidence="6" type="synonym">Aste57867_3883</name>
    <name evidence="5" type="ORF">As57867_003872</name>
    <name evidence="4" type="ORF">As57867_007370</name>
    <name evidence="6" type="ORF">ASTE57867_3883</name>
    <name evidence="7" type="ORF">ASTE57867_7396</name>
</gene>
<dbReference type="EMBL" id="CAADRA010000799">
    <property type="protein sequence ID" value="VFT81028.1"/>
    <property type="molecule type" value="Genomic_DNA"/>
</dbReference>
<reference evidence="4" key="2">
    <citation type="submission" date="2019-06" db="EMBL/GenBank/DDBJ databases">
        <title>Genomics analysis of Aphanomyces spp. identifies a new class of oomycete effector associated with host adaptation.</title>
        <authorList>
            <person name="Gaulin E."/>
        </authorList>
    </citation>
    <scope>NUCLEOTIDE SEQUENCE</scope>
    <source>
        <strain evidence="4">CBS 578.67</strain>
    </source>
</reference>
<dbReference type="EMBL" id="CAADRA010003967">
    <property type="protein sequence ID" value="VFT84311.1"/>
    <property type="molecule type" value="Genomic_DNA"/>
</dbReference>
<protein>
    <submittedName>
        <fullName evidence="6">Aste57867_3883 protein</fullName>
    </submittedName>
    <submittedName>
        <fullName evidence="7">Aste57867_7396 protein</fullName>
    </submittedName>
</protein>
<dbReference type="AlphaFoldDB" id="A0A485KIA5"/>
<dbReference type="Pfam" id="PF13365">
    <property type="entry name" value="Trypsin_2"/>
    <property type="match status" value="1"/>
</dbReference>
<dbReference type="EMBL" id="VJMH01003955">
    <property type="protein sequence ID" value="KAF0704267.1"/>
    <property type="molecule type" value="Genomic_DNA"/>
</dbReference>
<keyword evidence="3" id="KW-0732">Signal</keyword>
<dbReference type="OrthoDB" id="62371at2759"/>
<feature type="chain" id="PRO_5033436961" evidence="3">
    <location>
        <begin position="20"/>
        <end position="276"/>
    </location>
</feature>
<evidence type="ECO:0000313" key="8">
    <source>
        <dbReference type="Proteomes" id="UP000332933"/>
    </source>
</evidence>
<dbReference type="PANTHER" id="PTHR36234:SF5">
    <property type="entry name" value="LYSYL ENDOPEPTIDASE"/>
    <property type="match status" value="1"/>
</dbReference>
<reference evidence="7 8" key="1">
    <citation type="submission" date="2019-03" db="EMBL/GenBank/DDBJ databases">
        <authorList>
            <person name="Gaulin E."/>
            <person name="Dumas B."/>
        </authorList>
    </citation>
    <scope>NUCLEOTIDE SEQUENCE [LARGE SCALE GENOMIC DNA]</scope>
    <source>
        <strain evidence="7">CBS 568.67</strain>
    </source>
</reference>
<feature type="compositionally biased region" description="Polar residues" evidence="2">
    <location>
        <begin position="192"/>
        <end position="206"/>
    </location>
</feature>
<dbReference type="InterPro" id="IPR009003">
    <property type="entry name" value="Peptidase_S1_PA"/>
</dbReference>
<dbReference type="PANTHER" id="PTHR36234">
    <property type="entry name" value="LYSYL ENDOPEPTIDASE"/>
    <property type="match status" value="1"/>
</dbReference>
<proteinExistence type="predicted"/>
<evidence type="ECO:0000256" key="1">
    <source>
        <dbReference type="ARBA" id="ARBA00023026"/>
    </source>
</evidence>
<sequence>MFSLAKALAVLAFVTSSFATHHTADGESICGFDQTKGAVCFKHTDAVKYKASHAIARLTLTGGYYCSGWLFGSEGHLLTANTCIADSDEAKHTSVEFGAECTTCDDPANNTPFGCPGAQIANSTTLVFTDYTLDFSFVKVDVTDSAALVAKYGYLQARGGPAVLDEPIYVVGHPAVKPKRFSMINEDGKPTKITNKSTSSVCSETDTYGHNADTESGSAGSPVVGVLDNKVVALHNCGGCRPSGEGQNTGIKMDKIVALLKEKKLLPKDAVGGGAC</sequence>
<evidence type="ECO:0000313" key="6">
    <source>
        <dbReference type="EMBL" id="VFT81028.1"/>
    </source>
</evidence>
<accession>A0A485KIA5</accession>
<keyword evidence="8" id="KW-1185">Reference proteome</keyword>
<dbReference type="Proteomes" id="UP000332933">
    <property type="component" value="Unassembled WGS sequence"/>
</dbReference>
<dbReference type="SUPFAM" id="SSF50494">
    <property type="entry name" value="Trypsin-like serine proteases"/>
    <property type="match status" value="1"/>
</dbReference>
<dbReference type="InterPro" id="IPR043504">
    <property type="entry name" value="Peptidase_S1_PA_chymotrypsin"/>
</dbReference>
<feature type="region of interest" description="Disordered" evidence="2">
    <location>
        <begin position="187"/>
        <end position="206"/>
    </location>
</feature>
<feature type="signal peptide" evidence="3">
    <location>
        <begin position="1"/>
        <end position="19"/>
    </location>
</feature>
<organism evidence="7 8">
    <name type="scientific">Aphanomyces stellatus</name>
    <dbReference type="NCBI Taxonomy" id="120398"/>
    <lineage>
        <taxon>Eukaryota</taxon>
        <taxon>Sar</taxon>
        <taxon>Stramenopiles</taxon>
        <taxon>Oomycota</taxon>
        <taxon>Saprolegniomycetes</taxon>
        <taxon>Saprolegniales</taxon>
        <taxon>Verrucalvaceae</taxon>
        <taxon>Aphanomyces</taxon>
    </lineage>
</organism>
<name>A0A485KIA5_9STRA</name>